<protein>
    <recommendedName>
        <fullName evidence="5">Glycosyltransferase subfamily 4-like N-terminal domain-containing protein</fullName>
    </recommendedName>
</protein>
<dbReference type="GO" id="GO:0016757">
    <property type="term" value="F:glycosyltransferase activity"/>
    <property type="evidence" value="ECO:0007669"/>
    <property type="project" value="UniProtKB-KW"/>
</dbReference>
<evidence type="ECO:0000313" key="3">
    <source>
        <dbReference type="EMBL" id="RCH56647.1"/>
    </source>
</evidence>
<evidence type="ECO:0000256" key="2">
    <source>
        <dbReference type="ARBA" id="ARBA00022679"/>
    </source>
</evidence>
<dbReference type="Gene3D" id="3.40.50.2000">
    <property type="entry name" value="Glycogen Phosphorylase B"/>
    <property type="match status" value="2"/>
</dbReference>
<dbReference type="Proteomes" id="UP000253209">
    <property type="component" value="Unassembled WGS sequence"/>
</dbReference>
<evidence type="ECO:0000256" key="1">
    <source>
        <dbReference type="ARBA" id="ARBA00022676"/>
    </source>
</evidence>
<dbReference type="RefSeq" id="WP_114003544.1">
    <property type="nucleotide sequence ID" value="NZ_QGDC01000001.1"/>
</dbReference>
<dbReference type="Pfam" id="PF13692">
    <property type="entry name" value="Glyco_trans_1_4"/>
    <property type="match status" value="1"/>
</dbReference>
<keyword evidence="2" id="KW-0808">Transferase</keyword>
<dbReference type="OrthoDB" id="9816564at2"/>
<organism evidence="3 4">
    <name type="scientific">Mucilaginibacter hurinus</name>
    <dbReference type="NCBI Taxonomy" id="2201324"/>
    <lineage>
        <taxon>Bacteria</taxon>
        <taxon>Pseudomonadati</taxon>
        <taxon>Bacteroidota</taxon>
        <taxon>Sphingobacteriia</taxon>
        <taxon>Sphingobacteriales</taxon>
        <taxon>Sphingobacteriaceae</taxon>
        <taxon>Mucilaginibacter</taxon>
    </lineage>
</organism>
<accession>A0A367GTB5</accession>
<keyword evidence="4" id="KW-1185">Reference proteome</keyword>
<reference evidence="3 4" key="1">
    <citation type="submission" date="2018-05" db="EMBL/GenBank/DDBJ databases">
        <title>Mucilaginibacter hurinus sp. nov., isolated from briquette warehouse soil.</title>
        <authorList>
            <person name="Choi L."/>
        </authorList>
    </citation>
    <scope>NUCLEOTIDE SEQUENCE [LARGE SCALE GENOMIC DNA]</scope>
    <source>
        <strain evidence="3 4">ZR32</strain>
    </source>
</reference>
<dbReference type="PANTHER" id="PTHR12526">
    <property type="entry name" value="GLYCOSYLTRANSFERASE"/>
    <property type="match status" value="1"/>
</dbReference>
<evidence type="ECO:0008006" key="5">
    <source>
        <dbReference type="Google" id="ProtNLM"/>
    </source>
</evidence>
<gene>
    <name evidence="3" type="ORF">DJ568_01950</name>
</gene>
<evidence type="ECO:0000313" key="4">
    <source>
        <dbReference type="Proteomes" id="UP000253209"/>
    </source>
</evidence>
<comment type="caution">
    <text evidence="3">The sequence shown here is derived from an EMBL/GenBank/DDBJ whole genome shotgun (WGS) entry which is preliminary data.</text>
</comment>
<keyword evidence="1" id="KW-0328">Glycosyltransferase</keyword>
<dbReference type="EMBL" id="QGDC01000001">
    <property type="protein sequence ID" value="RCH56647.1"/>
    <property type="molecule type" value="Genomic_DNA"/>
</dbReference>
<dbReference type="AlphaFoldDB" id="A0A367GTB5"/>
<proteinExistence type="predicted"/>
<dbReference type="PANTHER" id="PTHR12526:SF629">
    <property type="entry name" value="TEICHURONIC ACID BIOSYNTHESIS GLYCOSYLTRANSFERASE TUAH-RELATED"/>
    <property type="match status" value="1"/>
</dbReference>
<sequence length="378" mass="43178">MKISYAVWAQIPSKAAHSLHFMKQCQGLAANGADVVFIFPANDTNIEMSDCEIFDYYNVKPCFRLKRVAVKKLPAKKLFYSIELANYVKRRSGLFFTRDPDLASVSVFYRLRTMLELHATLDSSLMRAKHVWKYLRKLLLKSEYLVQIIVISEALKKILVKEGIKSNIISVLHDASDIPIAVDPVIFNDAGRYTGEIGYIGHLYQGKGIEIILKIAPMLPTVRFHIVGGLDADISYWNGRAQNENIQNIVFHGFVNQRAISAYIVAFDICLLPNQRSIKVYGNSKANISDITSPLKMFDYMAHGKAIISSDLPVLKEVLNDSNAIFCNPDNPRQWSDAIEYLLQNNQRRIEIGRNAYLDFERYYTWKKRGSQIIKQIK</sequence>
<name>A0A367GTB5_9SPHI</name>
<dbReference type="SUPFAM" id="SSF53756">
    <property type="entry name" value="UDP-Glycosyltransferase/glycogen phosphorylase"/>
    <property type="match status" value="1"/>
</dbReference>